<dbReference type="InterPro" id="IPR058057">
    <property type="entry name" value="BBH37-like"/>
</dbReference>
<evidence type="ECO:0000313" key="2">
    <source>
        <dbReference type="EMBL" id="EEF83969.1"/>
    </source>
</evidence>
<organism evidence="2 3">
    <name type="scientific">Borreliella spielmanii A14S</name>
    <dbReference type="NCBI Taxonomy" id="498742"/>
    <lineage>
        <taxon>Bacteria</taxon>
        <taxon>Pseudomonadati</taxon>
        <taxon>Spirochaetota</taxon>
        <taxon>Spirochaetia</taxon>
        <taxon>Spirochaetales</taxon>
        <taxon>Borreliaceae</taxon>
        <taxon>Borreliella</taxon>
    </lineage>
</organism>
<accession>B9X9I1</accession>
<dbReference type="NCBIfam" id="NF033721">
    <property type="entry name" value="P12_lipo"/>
    <property type="match status" value="1"/>
</dbReference>
<dbReference type="AlphaFoldDB" id="B9X9I1"/>
<name>B9X9I1_9SPIR</name>
<evidence type="ECO:0000313" key="3">
    <source>
        <dbReference type="Proteomes" id="UP000003481"/>
    </source>
</evidence>
<sequence>MENSKNNRNKISELVKLQNQLRIDIKLDNLINNIDMAENEIRSAAFFFDDAKKKLKESI</sequence>
<dbReference type="Pfam" id="PF25672">
    <property type="entry name" value="BBH37"/>
    <property type="match status" value="1"/>
</dbReference>
<feature type="domain" description="BBH37-like helical" evidence="1">
    <location>
        <begin position="1"/>
        <end position="59"/>
    </location>
</feature>
<comment type="caution">
    <text evidence="2">The sequence shown here is derived from an EMBL/GenBank/DDBJ whole genome shotgun (WGS) entry which is preliminary data.</text>
</comment>
<dbReference type="Proteomes" id="UP000003481">
    <property type="component" value="Unassembled WGS sequence"/>
</dbReference>
<gene>
    <name evidence="2" type="ORF">BSPA14S_PA0103</name>
</gene>
<geneLocation type="plasmid" evidence="2">
    <name>unnamed</name>
</geneLocation>
<protein>
    <recommendedName>
        <fullName evidence="1">BBH37-like helical domain-containing protein</fullName>
    </recommendedName>
</protein>
<dbReference type="EMBL" id="ABKB02000036">
    <property type="protein sequence ID" value="EEF83969.1"/>
    <property type="molecule type" value="Genomic_DNA"/>
</dbReference>
<dbReference type="HOGENOM" id="CLU_168084_1_0_12"/>
<proteinExistence type="predicted"/>
<reference evidence="2 3" key="1">
    <citation type="submission" date="2009-02" db="EMBL/GenBank/DDBJ databases">
        <authorList>
            <person name="Fraser-Liggett C.M."/>
            <person name="Mongodin E.F."/>
            <person name="Casjens B."/>
            <person name="Dunn J."/>
            <person name="Luft B."/>
            <person name="Qiu W."/>
            <person name="Schutzer S."/>
            <person name="Sebastian Y."/>
        </authorList>
    </citation>
    <scope>NUCLEOTIDE SEQUENCE [LARGE SCALE GENOMIC DNA]</scope>
    <source>
        <strain evidence="2 3">A14S</strain>
        <plasmid evidence="2">unnamed</plasmid>
    </source>
</reference>
<keyword evidence="2" id="KW-0614">Plasmid</keyword>
<dbReference type="InterPro" id="IPR057717">
    <property type="entry name" value="BBH37-like_helical"/>
</dbReference>
<evidence type="ECO:0000259" key="1">
    <source>
        <dbReference type="Pfam" id="PF25672"/>
    </source>
</evidence>